<keyword evidence="2" id="KW-0472">Membrane</keyword>
<feature type="transmembrane region" description="Helical" evidence="2">
    <location>
        <begin position="153"/>
        <end position="172"/>
    </location>
</feature>
<dbReference type="eggNOG" id="ENOG502TI10">
    <property type="taxonomic scope" value="Eukaryota"/>
</dbReference>
<evidence type="ECO:0000313" key="4">
    <source>
        <dbReference type="WBParaSite" id="Csp11.Scaffold629.g12703.t1"/>
    </source>
</evidence>
<evidence type="ECO:0000256" key="1">
    <source>
        <dbReference type="SAM" id="MobiDB-lite"/>
    </source>
</evidence>
<dbReference type="AlphaFoldDB" id="A0A1I7TX79"/>
<evidence type="ECO:0000256" key="2">
    <source>
        <dbReference type="SAM" id="Phobius"/>
    </source>
</evidence>
<accession>A0A1I7TX79</accession>
<keyword evidence="2" id="KW-1133">Transmembrane helix</keyword>
<keyword evidence="3" id="KW-1185">Reference proteome</keyword>
<keyword evidence="2" id="KW-0812">Transmembrane</keyword>
<sequence length="178" mass="20064">MLLIVISMTDDHSSESSGDNKSKEEHSGDDSKESDKKKEKEKKEKNKKDDDYDYDEDSQLTAQSIDEMFLGKPTEKPEKESEEHAEKTTIEPPQGVFGPNYLNNLANAGSSATTASSNTDKDENESQNESEDHQGSHSSNGNPFFPYPRPIDIWDRLFVLAAFPICFFAVMLKAEMFR</sequence>
<feature type="compositionally biased region" description="Basic and acidic residues" evidence="1">
    <location>
        <begin position="73"/>
        <end position="89"/>
    </location>
</feature>
<dbReference type="WBParaSite" id="Csp11.Scaffold629.g12703.t1">
    <property type="protein sequence ID" value="Csp11.Scaffold629.g12703.t1"/>
    <property type="gene ID" value="Csp11.Scaffold629.g12703"/>
</dbReference>
<name>A0A1I7TX79_9PELO</name>
<feature type="region of interest" description="Disordered" evidence="1">
    <location>
        <begin position="1"/>
        <end position="143"/>
    </location>
</feature>
<feature type="compositionally biased region" description="Basic and acidic residues" evidence="1">
    <location>
        <begin position="9"/>
        <end position="50"/>
    </location>
</feature>
<reference evidence="4" key="1">
    <citation type="submission" date="2016-11" db="UniProtKB">
        <authorList>
            <consortium name="WormBaseParasite"/>
        </authorList>
    </citation>
    <scope>IDENTIFICATION</scope>
</reference>
<protein>
    <submittedName>
        <fullName evidence="4">BatA domain-containing protein</fullName>
    </submittedName>
</protein>
<dbReference type="Proteomes" id="UP000095282">
    <property type="component" value="Unplaced"/>
</dbReference>
<organism evidence="3 4">
    <name type="scientific">Caenorhabditis tropicalis</name>
    <dbReference type="NCBI Taxonomy" id="1561998"/>
    <lineage>
        <taxon>Eukaryota</taxon>
        <taxon>Metazoa</taxon>
        <taxon>Ecdysozoa</taxon>
        <taxon>Nematoda</taxon>
        <taxon>Chromadorea</taxon>
        <taxon>Rhabditida</taxon>
        <taxon>Rhabditina</taxon>
        <taxon>Rhabditomorpha</taxon>
        <taxon>Rhabditoidea</taxon>
        <taxon>Rhabditidae</taxon>
        <taxon>Peloderinae</taxon>
        <taxon>Caenorhabditis</taxon>
    </lineage>
</organism>
<feature type="compositionally biased region" description="Low complexity" evidence="1">
    <location>
        <begin position="102"/>
        <end position="118"/>
    </location>
</feature>
<proteinExistence type="predicted"/>
<evidence type="ECO:0000313" key="3">
    <source>
        <dbReference type="Proteomes" id="UP000095282"/>
    </source>
</evidence>